<sequence>MRDDERWRILLDILVLAGELLDSQSDDLDLKARIVELTLLYAALVAILLTAVV</sequence>
<dbReference type="Proteomes" id="UP000244073">
    <property type="component" value="Unassembled WGS sequence"/>
</dbReference>
<dbReference type="GeneID" id="63814247"/>
<dbReference type="RefSeq" id="XP_040751597.1">
    <property type="nucleotide sequence ID" value="XM_040897365.1"/>
</dbReference>
<dbReference type="AlphaFoldDB" id="A0A2T5LV92"/>
<proteinExistence type="predicted"/>
<protein>
    <submittedName>
        <fullName evidence="2">Uncharacterized protein</fullName>
    </submittedName>
</protein>
<evidence type="ECO:0000313" key="3">
    <source>
        <dbReference type="Proteomes" id="UP000244073"/>
    </source>
</evidence>
<accession>A0A2T5LV92</accession>
<keyword evidence="1" id="KW-0472">Membrane</keyword>
<feature type="transmembrane region" description="Helical" evidence="1">
    <location>
        <begin position="34"/>
        <end position="52"/>
    </location>
</feature>
<dbReference type="EMBL" id="MSFN02000005">
    <property type="protein sequence ID" value="PTU20205.1"/>
    <property type="molecule type" value="Genomic_DNA"/>
</dbReference>
<reference evidence="2 3" key="1">
    <citation type="journal article" date="2018" name="Proc. Natl. Acad. Sci. U.S.A.">
        <title>Linking secondary metabolites to gene clusters through genome sequencing of six diverse Aspergillus species.</title>
        <authorList>
            <person name="Kaerboelling I."/>
            <person name="Vesth T.C."/>
            <person name="Frisvad J.C."/>
            <person name="Nybo J.L."/>
            <person name="Theobald S."/>
            <person name="Kuo A."/>
            <person name="Bowyer P."/>
            <person name="Matsuda Y."/>
            <person name="Mondo S."/>
            <person name="Lyhne E.K."/>
            <person name="Kogle M.E."/>
            <person name="Clum A."/>
            <person name="Lipzen A."/>
            <person name="Salamov A."/>
            <person name="Ngan C.Y."/>
            <person name="Daum C."/>
            <person name="Chiniquy J."/>
            <person name="Barry K."/>
            <person name="LaButti K."/>
            <person name="Haridas S."/>
            <person name="Simmons B.A."/>
            <person name="Magnuson J.K."/>
            <person name="Mortensen U.H."/>
            <person name="Larsen T.O."/>
            <person name="Grigoriev I.V."/>
            <person name="Baker S.E."/>
            <person name="Andersen M.R."/>
        </authorList>
    </citation>
    <scope>NUCLEOTIDE SEQUENCE [LARGE SCALE GENOMIC DNA]</scope>
    <source>
        <strain evidence="2 3">IBT 24754</strain>
    </source>
</reference>
<comment type="caution">
    <text evidence="2">The sequence shown here is derived from an EMBL/GenBank/DDBJ whole genome shotgun (WGS) entry which is preliminary data.</text>
</comment>
<dbReference type="VEuPathDB" id="FungiDB:P175DRAFT_0502352"/>
<name>A0A2T5LV92_9EURO</name>
<gene>
    <name evidence="2" type="ORF">P175DRAFT_0502352</name>
</gene>
<evidence type="ECO:0000313" key="2">
    <source>
        <dbReference type="EMBL" id="PTU20205.1"/>
    </source>
</evidence>
<keyword evidence="1" id="KW-1133">Transmembrane helix</keyword>
<evidence type="ECO:0000256" key="1">
    <source>
        <dbReference type="SAM" id="Phobius"/>
    </source>
</evidence>
<keyword evidence="1" id="KW-0812">Transmembrane</keyword>
<organism evidence="2 3">
    <name type="scientific">Aspergillus ochraceoroseus IBT 24754</name>
    <dbReference type="NCBI Taxonomy" id="1392256"/>
    <lineage>
        <taxon>Eukaryota</taxon>
        <taxon>Fungi</taxon>
        <taxon>Dikarya</taxon>
        <taxon>Ascomycota</taxon>
        <taxon>Pezizomycotina</taxon>
        <taxon>Eurotiomycetes</taxon>
        <taxon>Eurotiomycetidae</taxon>
        <taxon>Eurotiales</taxon>
        <taxon>Aspergillaceae</taxon>
        <taxon>Aspergillus</taxon>
        <taxon>Aspergillus subgen. Nidulantes</taxon>
    </lineage>
</organism>